<dbReference type="InterPro" id="IPR036237">
    <property type="entry name" value="Xyl_isomerase-like_sf"/>
</dbReference>
<name>A0A7X5TQH2_9GAMM</name>
<keyword evidence="3" id="KW-1185">Reference proteome</keyword>
<dbReference type="RefSeq" id="WP_166699754.1">
    <property type="nucleotide sequence ID" value="NZ_JAAQTL010000001.1"/>
</dbReference>
<evidence type="ECO:0000313" key="3">
    <source>
        <dbReference type="Proteomes" id="UP000518878"/>
    </source>
</evidence>
<dbReference type="HAMAP" id="MF_00697">
    <property type="entry name" value="UPF0276"/>
    <property type="match status" value="1"/>
</dbReference>
<dbReference type="AlphaFoldDB" id="A0A7X5TQH2"/>
<dbReference type="Proteomes" id="UP000518878">
    <property type="component" value="Unassembled WGS sequence"/>
</dbReference>
<dbReference type="InterPro" id="IPR007801">
    <property type="entry name" value="MbnB/TglH/ChrH"/>
</dbReference>
<organism evidence="2 3">
    <name type="scientific">Luteibacter yeojuensis</name>
    <dbReference type="NCBI Taxonomy" id="345309"/>
    <lineage>
        <taxon>Bacteria</taxon>
        <taxon>Pseudomonadati</taxon>
        <taxon>Pseudomonadota</taxon>
        <taxon>Gammaproteobacteria</taxon>
        <taxon>Lysobacterales</taxon>
        <taxon>Rhodanobacteraceae</taxon>
        <taxon>Luteibacter</taxon>
    </lineage>
</organism>
<gene>
    <name evidence="2" type="ORF">HBF32_11500</name>
</gene>
<proteinExistence type="inferred from homology"/>
<dbReference type="SUPFAM" id="SSF51658">
    <property type="entry name" value="Xylose isomerase-like"/>
    <property type="match status" value="1"/>
</dbReference>
<comment type="caution">
    <text evidence="2">The sequence shown here is derived from an EMBL/GenBank/DDBJ whole genome shotgun (WGS) entry which is preliminary data.</text>
</comment>
<protein>
    <recommendedName>
        <fullName evidence="1">UPF0276 protein HBF32_11500</fullName>
    </recommendedName>
</protein>
<evidence type="ECO:0000313" key="2">
    <source>
        <dbReference type="EMBL" id="NID16085.1"/>
    </source>
</evidence>
<evidence type="ECO:0000256" key="1">
    <source>
        <dbReference type="HAMAP-Rule" id="MF_00697"/>
    </source>
</evidence>
<comment type="similarity">
    <text evidence="1">Belongs to the UPF0276 family.</text>
</comment>
<dbReference type="NCBIfam" id="NF003818">
    <property type="entry name" value="PRK05409.1"/>
    <property type="match status" value="1"/>
</dbReference>
<reference evidence="2 3" key="1">
    <citation type="journal article" date="2006" name="Int. J. Syst. Evol. Microbiol.">
        <title>Dyella yeojuensis sp. nov., isolated from greenhouse soil in Korea.</title>
        <authorList>
            <person name="Kim B.Y."/>
            <person name="Weon H.Y."/>
            <person name="Lee K.H."/>
            <person name="Seok S.J."/>
            <person name="Kwon S.W."/>
            <person name="Go S.J."/>
            <person name="Stackebrandt E."/>
        </authorList>
    </citation>
    <scope>NUCLEOTIDE SEQUENCE [LARGE SCALE GENOMIC DNA]</scope>
    <source>
        <strain evidence="2 3">DSM 17673</strain>
    </source>
</reference>
<accession>A0A7X5TQH2</accession>
<dbReference type="Pfam" id="PF05114">
    <property type="entry name" value="MbnB_TglH_ChrH"/>
    <property type="match status" value="1"/>
</dbReference>
<dbReference type="PANTHER" id="PTHR42194">
    <property type="entry name" value="UPF0276 PROTEIN HI_1600"/>
    <property type="match status" value="1"/>
</dbReference>
<dbReference type="EMBL" id="JAAQTL010000001">
    <property type="protein sequence ID" value="NID16085.1"/>
    <property type="molecule type" value="Genomic_DNA"/>
</dbReference>
<sequence>MSHPVPTPLSGFGLGLRIPHYDDFLEAAQPVDFLEVISENFMVDGGKPLDVLAGIRERYPVALHGVSMNIGSSDGVDADYLARLRRLADRIEPLWVSDHLCWTGVEGFNSHDLLPLPYTEEALDLVASNVHAAQDALGRPLVLENPSTYLAFPDAAMSEAAFLAELCARTGCYLLLDVNNIYVSATNHGFDPDDWMRHLPLDRVLQLHLAGHSQGRDMLIDTHDSPVCDPVWDLYARFAERLGDVAVMIERDDHIPPLADLLAELAHARSLARDSRPRAA</sequence>
<dbReference type="Gene3D" id="3.20.20.150">
    <property type="entry name" value="Divalent-metal-dependent TIM barrel enzymes"/>
    <property type="match status" value="1"/>
</dbReference>
<dbReference type="PANTHER" id="PTHR42194:SF1">
    <property type="entry name" value="UPF0276 PROTEIN HI_1600"/>
    <property type="match status" value="1"/>
</dbReference>